<feature type="transmembrane region" description="Helical" evidence="8">
    <location>
        <begin position="413"/>
        <end position="434"/>
    </location>
</feature>
<feature type="transmembrane region" description="Helical" evidence="8">
    <location>
        <begin position="531"/>
        <end position="552"/>
    </location>
</feature>
<name>A0A9W7DHN3_AMBMO</name>
<evidence type="ECO:0000256" key="2">
    <source>
        <dbReference type="ARBA" id="ARBA00008335"/>
    </source>
</evidence>
<dbReference type="OrthoDB" id="10021397at2759"/>
<dbReference type="GO" id="GO:0000329">
    <property type="term" value="C:fungal-type vacuole membrane"/>
    <property type="evidence" value="ECO:0007669"/>
    <property type="project" value="TreeGrafter"/>
</dbReference>
<feature type="region of interest" description="Disordered" evidence="7">
    <location>
        <begin position="1"/>
        <end position="94"/>
    </location>
</feature>
<keyword evidence="3" id="KW-0813">Transport</keyword>
<feature type="transmembrane region" description="Helical" evidence="8">
    <location>
        <begin position="243"/>
        <end position="262"/>
    </location>
</feature>
<dbReference type="SUPFAM" id="SSF103473">
    <property type="entry name" value="MFS general substrate transporter"/>
    <property type="match status" value="1"/>
</dbReference>
<dbReference type="Proteomes" id="UP001165063">
    <property type="component" value="Unassembled WGS sequence"/>
</dbReference>
<dbReference type="InterPro" id="IPR011701">
    <property type="entry name" value="MFS"/>
</dbReference>
<feature type="transmembrane region" description="Helical" evidence="8">
    <location>
        <begin position="338"/>
        <end position="363"/>
    </location>
</feature>
<feature type="transmembrane region" description="Helical" evidence="8">
    <location>
        <begin position="494"/>
        <end position="519"/>
    </location>
</feature>
<dbReference type="GO" id="GO:0015174">
    <property type="term" value="F:basic amino acid transmembrane transporter activity"/>
    <property type="evidence" value="ECO:0007669"/>
    <property type="project" value="TreeGrafter"/>
</dbReference>
<comment type="subcellular location">
    <subcellularLocation>
        <location evidence="1">Endomembrane system</location>
        <topology evidence="1">Multi-pass membrane protein</topology>
    </subcellularLocation>
</comment>
<keyword evidence="6 8" id="KW-0472">Membrane</keyword>
<feature type="transmembrane region" description="Helical" evidence="8">
    <location>
        <begin position="179"/>
        <end position="201"/>
    </location>
</feature>
<dbReference type="EMBL" id="BSXU01002926">
    <property type="protein sequence ID" value="GMG39452.1"/>
    <property type="molecule type" value="Genomic_DNA"/>
</dbReference>
<dbReference type="PROSITE" id="PS50850">
    <property type="entry name" value="MFS"/>
    <property type="match status" value="1"/>
</dbReference>
<evidence type="ECO:0000256" key="6">
    <source>
        <dbReference type="ARBA" id="ARBA00023136"/>
    </source>
</evidence>
<evidence type="ECO:0000256" key="3">
    <source>
        <dbReference type="ARBA" id="ARBA00022448"/>
    </source>
</evidence>
<dbReference type="PANTHER" id="PTHR23501:SF191">
    <property type="entry name" value="VACUOLAR BASIC AMINO ACID TRANSPORTER 4"/>
    <property type="match status" value="1"/>
</dbReference>
<evidence type="ECO:0000256" key="1">
    <source>
        <dbReference type="ARBA" id="ARBA00004127"/>
    </source>
</evidence>
<evidence type="ECO:0000259" key="9">
    <source>
        <dbReference type="PROSITE" id="PS50850"/>
    </source>
</evidence>
<evidence type="ECO:0000256" key="7">
    <source>
        <dbReference type="SAM" id="MobiDB-lite"/>
    </source>
</evidence>
<feature type="transmembrane region" description="Helical" evidence="8">
    <location>
        <begin position="605"/>
        <end position="627"/>
    </location>
</feature>
<evidence type="ECO:0000313" key="10">
    <source>
        <dbReference type="EMBL" id="GMG39452.1"/>
    </source>
</evidence>
<feature type="compositionally biased region" description="Polar residues" evidence="7">
    <location>
        <begin position="13"/>
        <end position="43"/>
    </location>
</feature>
<evidence type="ECO:0000256" key="5">
    <source>
        <dbReference type="ARBA" id="ARBA00022989"/>
    </source>
</evidence>
<dbReference type="Pfam" id="PF07690">
    <property type="entry name" value="MFS_1"/>
    <property type="match status" value="1"/>
</dbReference>
<dbReference type="GO" id="GO:0012505">
    <property type="term" value="C:endomembrane system"/>
    <property type="evidence" value="ECO:0007669"/>
    <property type="project" value="UniProtKB-SubCell"/>
</dbReference>
<dbReference type="PANTHER" id="PTHR23501">
    <property type="entry name" value="MAJOR FACILITATOR SUPERFAMILY"/>
    <property type="match status" value="1"/>
</dbReference>
<feature type="domain" description="Major facilitator superfamily (MFS) profile" evidence="9">
    <location>
        <begin position="114"/>
        <end position="631"/>
    </location>
</feature>
<organism evidence="10 11">
    <name type="scientific">Ambrosiozyma monospora</name>
    <name type="common">Yeast</name>
    <name type="synonym">Endomycopsis monosporus</name>
    <dbReference type="NCBI Taxonomy" id="43982"/>
    <lineage>
        <taxon>Eukaryota</taxon>
        <taxon>Fungi</taxon>
        <taxon>Dikarya</taxon>
        <taxon>Ascomycota</taxon>
        <taxon>Saccharomycotina</taxon>
        <taxon>Pichiomycetes</taxon>
        <taxon>Pichiales</taxon>
        <taxon>Pichiaceae</taxon>
        <taxon>Ambrosiozyma</taxon>
    </lineage>
</organism>
<evidence type="ECO:0000256" key="8">
    <source>
        <dbReference type="SAM" id="Phobius"/>
    </source>
</evidence>
<reference evidence="10" key="1">
    <citation type="submission" date="2023-04" db="EMBL/GenBank/DDBJ databases">
        <title>Ambrosiozyma monospora NBRC 1965.</title>
        <authorList>
            <person name="Ichikawa N."/>
            <person name="Sato H."/>
            <person name="Tonouchi N."/>
        </authorList>
    </citation>
    <scope>NUCLEOTIDE SEQUENCE</scope>
    <source>
        <strain evidence="10">NBRC 1965</strain>
    </source>
</reference>
<evidence type="ECO:0000256" key="4">
    <source>
        <dbReference type="ARBA" id="ARBA00022692"/>
    </source>
</evidence>
<comment type="caution">
    <text evidence="10">The sequence shown here is derived from an EMBL/GenBank/DDBJ whole genome shotgun (WGS) entry which is preliminary data.</text>
</comment>
<gene>
    <name evidence="10" type="ORF">Amon01_000536300</name>
</gene>
<dbReference type="AlphaFoldDB" id="A0A9W7DHN3"/>
<protein>
    <submittedName>
        <fullName evidence="10">Unnamed protein product</fullName>
    </submittedName>
</protein>
<sequence length="641" mass="70299">MGMPNSRYPPRQPTHQTTRVNTPTETSPLLQPNTDNASAPGSKNHNKKGRKGSGPHSPVLNGNGINSKTIKNNNSNNNGNGQRRHSPPQHQLPTQQATYLEPDEVAIPDNLWLIIISIWTGSFLSAADSTIVATTTNKIASSMHGSNQLTWIAASYLITNAIFQPLCGKISEIYGRRTTLLIAQFWFGLGCLCCCFSQTVLQFSLARAITGVGGGRLSALSSIIVTDVVPLRLRGMFQGYANLMYGLGQFLGPVIGGLFITVNENNGWRWMFGLQVPLVMVASWLVYNNVHEFILFAEQRMLLRSEWSSFKKIDLPGSLTLSVVIVSFIMMFNSQTSLQFGLCLGTTIVFGILFWAVECYLATEHIIPPFAFRGVLRLSAIAVMFGTMTIYGLNFIIPIYLQVVQDFTSLQLSIFNGFGVFSVSIGSLLAGWFLKHEKSTNVDIILKNSVNASILGFFSVFAGALLCMLVTINAKPSVTQDQIDWLTILLFGGSYFLSGVGYGIYLVSLLILVVGKVGLKHQASVTGMNYLFRSIGSASGTGITLSINGSILKKELYSFFVKKGKPGGKAIYQHLMDDSFYIRDGLPEKYIRKVLKVYRESVGDAMVLITLMASAALVSSLIIRLHITFSNKESRSLLHSV</sequence>
<proteinExistence type="inferred from homology"/>
<accession>A0A9W7DHN3</accession>
<dbReference type="Gene3D" id="1.20.1250.20">
    <property type="entry name" value="MFS general substrate transporter like domains"/>
    <property type="match status" value="2"/>
</dbReference>
<feature type="transmembrane region" description="Helical" evidence="8">
    <location>
        <begin position="268"/>
        <end position="287"/>
    </location>
</feature>
<dbReference type="InterPro" id="IPR020846">
    <property type="entry name" value="MFS_dom"/>
</dbReference>
<feature type="transmembrane region" description="Helical" evidence="8">
    <location>
        <begin position="454"/>
        <end position="474"/>
    </location>
</feature>
<comment type="similarity">
    <text evidence="2">Belongs to the major facilitator superfamily.</text>
</comment>
<feature type="compositionally biased region" description="Basic residues" evidence="7">
    <location>
        <begin position="44"/>
        <end position="53"/>
    </location>
</feature>
<keyword evidence="11" id="KW-1185">Reference proteome</keyword>
<feature type="compositionally biased region" description="Low complexity" evidence="7">
    <location>
        <begin position="61"/>
        <end position="81"/>
    </location>
</feature>
<dbReference type="InterPro" id="IPR036259">
    <property type="entry name" value="MFS_trans_sf"/>
</dbReference>
<keyword evidence="4 8" id="KW-0812">Transmembrane</keyword>
<evidence type="ECO:0000313" key="11">
    <source>
        <dbReference type="Proteomes" id="UP001165063"/>
    </source>
</evidence>
<feature type="transmembrane region" description="Helical" evidence="8">
    <location>
        <begin position="375"/>
        <end position="401"/>
    </location>
</feature>
<keyword evidence="5 8" id="KW-1133">Transmembrane helix</keyword>